<keyword evidence="5" id="KW-0159">Chromosome partition</keyword>
<evidence type="ECO:0000256" key="6">
    <source>
        <dbReference type="ARBA" id="ARBA00023054"/>
    </source>
</evidence>
<accession>A0AAN6WYT2</accession>
<proteinExistence type="inferred from homology"/>
<feature type="compositionally biased region" description="Low complexity" evidence="10">
    <location>
        <begin position="630"/>
        <end position="641"/>
    </location>
</feature>
<feature type="compositionally biased region" description="Basic and acidic residues" evidence="10">
    <location>
        <begin position="316"/>
        <end position="344"/>
    </location>
</feature>
<reference evidence="13" key="1">
    <citation type="journal article" date="2023" name="Mol. Phylogenet. Evol.">
        <title>Genome-scale phylogeny and comparative genomics of the fungal order Sordariales.</title>
        <authorList>
            <person name="Hensen N."/>
            <person name="Bonometti L."/>
            <person name="Westerberg I."/>
            <person name="Brannstrom I.O."/>
            <person name="Guillou S."/>
            <person name="Cros-Aarteil S."/>
            <person name="Calhoun S."/>
            <person name="Haridas S."/>
            <person name="Kuo A."/>
            <person name="Mondo S."/>
            <person name="Pangilinan J."/>
            <person name="Riley R."/>
            <person name="LaButti K."/>
            <person name="Andreopoulos B."/>
            <person name="Lipzen A."/>
            <person name="Chen C."/>
            <person name="Yan M."/>
            <person name="Daum C."/>
            <person name="Ng V."/>
            <person name="Clum A."/>
            <person name="Steindorff A."/>
            <person name="Ohm R.A."/>
            <person name="Martin F."/>
            <person name="Silar P."/>
            <person name="Natvig D.O."/>
            <person name="Lalanne C."/>
            <person name="Gautier V."/>
            <person name="Ament-Velasquez S.L."/>
            <person name="Kruys A."/>
            <person name="Hutchinson M.I."/>
            <person name="Powell A.J."/>
            <person name="Barry K."/>
            <person name="Miller A.N."/>
            <person name="Grigoriev I.V."/>
            <person name="Debuchy R."/>
            <person name="Gladieux P."/>
            <person name="Hiltunen Thoren M."/>
            <person name="Johannesson H."/>
        </authorList>
    </citation>
    <scope>NUCLEOTIDE SEQUENCE</scope>
    <source>
        <strain evidence="13">PSN309</strain>
    </source>
</reference>
<evidence type="ECO:0000259" key="12">
    <source>
        <dbReference type="Pfam" id="PF07558"/>
    </source>
</evidence>
<feature type="compositionally biased region" description="Basic residues" evidence="10">
    <location>
        <begin position="108"/>
        <end position="118"/>
    </location>
</feature>
<keyword evidence="7" id="KW-0131">Cell cycle</keyword>
<keyword evidence="6 9" id="KW-0175">Coiled coil</keyword>
<feature type="coiled-coil region" evidence="9">
    <location>
        <begin position="33"/>
        <end position="60"/>
    </location>
</feature>
<protein>
    <recommendedName>
        <fullName evidence="15">Shugoshin</fullName>
    </recommendedName>
</protein>
<organism evidence="13 14">
    <name type="scientific">Podospora australis</name>
    <dbReference type="NCBI Taxonomy" id="1536484"/>
    <lineage>
        <taxon>Eukaryota</taxon>
        <taxon>Fungi</taxon>
        <taxon>Dikarya</taxon>
        <taxon>Ascomycota</taxon>
        <taxon>Pezizomycotina</taxon>
        <taxon>Sordariomycetes</taxon>
        <taxon>Sordariomycetidae</taxon>
        <taxon>Sordariales</taxon>
        <taxon>Podosporaceae</taxon>
        <taxon>Podospora</taxon>
    </lineage>
</organism>
<evidence type="ECO:0000256" key="5">
    <source>
        <dbReference type="ARBA" id="ARBA00022829"/>
    </source>
</evidence>
<dbReference type="AlphaFoldDB" id="A0AAN6WYT2"/>
<comment type="caution">
    <text evidence="13">The sequence shown here is derived from an EMBL/GenBank/DDBJ whole genome shotgun (WGS) entry which is preliminary data.</text>
</comment>
<evidence type="ECO:0000256" key="10">
    <source>
        <dbReference type="SAM" id="MobiDB-lite"/>
    </source>
</evidence>
<dbReference type="InterPro" id="IPR011515">
    <property type="entry name" value="Shugoshin_C"/>
</dbReference>
<feature type="domain" description="Shugoshin N-terminal coiled-coil" evidence="12">
    <location>
        <begin position="18"/>
        <end position="62"/>
    </location>
</feature>
<gene>
    <name evidence="13" type="ORF">QBC35DRAFT_490839</name>
</gene>
<evidence type="ECO:0000256" key="9">
    <source>
        <dbReference type="SAM" id="Coils"/>
    </source>
</evidence>
<comment type="similarity">
    <text evidence="2">Belongs to the shugoshin family.</text>
</comment>
<dbReference type="GO" id="GO:0051301">
    <property type="term" value="P:cell division"/>
    <property type="evidence" value="ECO:0007669"/>
    <property type="project" value="UniProtKB-KW"/>
</dbReference>
<keyword evidence="14" id="KW-1185">Reference proteome</keyword>
<keyword evidence="8" id="KW-0137">Centromere</keyword>
<keyword evidence="3" id="KW-0158">Chromosome</keyword>
<name>A0AAN6WYT2_9PEZI</name>
<evidence type="ECO:0000313" key="13">
    <source>
        <dbReference type="EMBL" id="KAK4190153.1"/>
    </source>
</evidence>
<evidence type="ECO:0000313" key="14">
    <source>
        <dbReference type="Proteomes" id="UP001302126"/>
    </source>
</evidence>
<evidence type="ECO:0000256" key="2">
    <source>
        <dbReference type="ARBA" id="ARBA00010845"/>
    </source>
</evidence>
<dbReference type="Pfam" id="PF07558">
    <property type="entry name" value="Shugoshin_N"/>
    <property type="match status" value="1"/>
</dbReference>
<dbReference type="InterPro" id="IPR011516">
    <property type="entry name" value="Shugoshin_N"/>
</dbReference>
<dbReference type="EMBL" id="MU864368">
    <property type="protein sequence ID" value="KAK4190153.1"/>
    <property type="molecule type" value="Genomic_DNA"/>
</dbReference>
<evidence type="ECO:0000259" key="11">
    <source>
        <dbReference type="Pfam" id="PF07557"/>
    </source>
</evidence>
<evidence type="ECO:0000256" key="1">
    <source>
        <dbReference type="ARBA" id="ARBA00004584"/>
    </source>
</evidence>
<feature type="compositionally biased region" description="Basic and acidic residues" evidence="10">
    <location>
        <begin position="198"/>
        <end position="208"/>
    </location>
</feature>
<feature type="region of interest" description="Disordered" evidence="10">
    <location>
        <begin position="182"/>
        <end position="273"/>
    </location>
</feature>
<feature type="compositionally biased region" description="Low complexity" evidence="10">
    <location>
        <begin position="552"/>
        <end position="563"/>
    </location>
</feature>
<comment type="subcellular location">
    <subcellularLocation>
        <location evidence="1">Chromosome</location>
        <location evidence="1">Centromere</location>
    </subcellularLocation>
</comment>
<feature type="compositionally biased region" description="Basic and acidic residues" evidence="10">
    <location>
        <begin position="488"/>
        <end position="501"/>
    </location>
</feature>
<feature type="compositionally biased region" description="Polar residues" evidence="10">
    <location>
        <begin position="236"/>
        <end position="245"/>
    </location>
</feature>
<feature type="region of interest" description="Disordered" evidence="10">
    <location>
        <begin position="103"/>
        <end position="153"/>
    </location>
</feature>
<feature type="region of interest" description="Disordered" evidence="10">
    <location>
        <begin position="316"/>
        <end position="717"/>
    </location>
</feature>
<evidence type="ECO:0000256" key="4">
    <source>
        <dbReference type="ARBA" id="ARBA00022618"/>
    </source>
</evidence>
<feature type="compositionally biased region" description="Polar residues" evidence="10">
    <location>
        <begin position="689"/>
        <end position="701"/>
    </location>
</feature>
<feature type="domain" description="Shugoshin C-terminal" evidence="11">
    <location>
        <begin position="472"/>
        <end position="495"/>
    </location>
</feature>
<dbReference type="GO" id="GO:0045132">
    <property type="term" value="P:meiotic chromosome segregation"/>
    <property type="evidence" value="ECO:0007669"/>
    <property type="project" value="InterPro"/>
</dbReference>
<feature type="compositionally biased region" description="Low complexity" evidence="10">
    <location>
        <begin position="531"/>
        <end position="545"/>
    </location>
</feature>
<evidence type="ECO:0000256" key="8">
    <source>
        <dbReference type="ARBA" id="ARBA00023328"/>
    </source>
</evidence>
<evidence type="ECO:0000256" key="7">
    <source>
        <dbReference type="ARBA" id="ARBA00023306"/>
    </source>
</evidence>
<sequence>MARLNEPPVSAESHFEILRRKFLRQNRDIAKINSDQSQKIRRLENDCACLLSENLELRGRILRLEKQLEDNSARRVADHALEIKAKLEEQLAEFGALLGNLGMEPPAKRHSPARRFARPRQSTSCRSPRSPPAARRRRDTNVDAETLAAQEGRLPPIYENKSFPRATMNSEEILALCAAAADSSGNSPDIGPPPISRFIEEEPVKHDSPSPVRTTNEDEEMTIPCSPPKLDFSRKPTLNPQTSNDQEAEAMPAKASKSEPEAPRAKPTLIATAPLTAAITQAVRAGTKRKHGDENSNIMKAAGALAQAAKDIENAVDAEKGFPARENQKRRSIKEPTSRKERASGARAPLAAKSTNEDFSSPKKLAQDKPFVQEIQKENKGKMTEKKDPVKKEPAAKEQPARPAKPLPVIEIPLPTHLAPPPKQDSVEPETPLPISLLTSPTTPGRPDAFAQPQPLHDTPPPAHISSAGETSRPSRRARPAISYAEPNLRDKMRRPTKELLDAVSGEGKFHHRNSIAPSLEAPSAPTSVAKPTSSVSKPQSSAPSSAPPPLQTQQAPASPLAQKELPPTVLERRKPGRPSAPSAPVSAHDPYDFASNSSSLLPSSPPPVIPQNSEPSKPTAPARGRTARKSSMAAAAALSKLLDEEDGERDLPRQPKNARKQRASMLAPKKSSMMDYLVDTADEGSSIGDESTGSIGSTTDATKDHKVAVRRRSMML</sequence>
<feature type="compositionally biased region" description="Basic and acidic residues" evidence="10">
    <location>
        <begin position="375"/>
        <end position="400"/>
    </location>
</feature>
<dbReference type="GO" id="GO:0005634">
    <property type="term" value="C:nucleus"/>
    <property type="evidence" value="ECO:0007669"/>
    <property type="project" value="InterPro"/>
</dbReference>
<dbReference type="GO" id="GO:0000779">
    <property type="term" value="C:condensed chromosome, centromeric region"/>
    <property type="evidence" value="ECO:0007669"/>
    <property type="project" value="UniProtKB-ARBA"/>
</dbReference>
<keyword evidence="4" id="KW-0132">Cell division</keyword>
<evidence type="ECO:0008006" key="15">
    <source>
        <dbReference type="Google" id="ProtNLM"/>
    </source>
</evidence>
<reference evidence="13" key="2">
    <citation type="submission" date="2023-05" db="EMBL/GenBank/DDBJ databases">
        <authorList>
            <consortium name="Lawrence Berkeley National Laboratory"/>
            <person name="Steindorff A."/>
            <person name="Hensen N."/>
            <person name="Bonometti L."/>
            <person name="Westerberg I."/>
            <person name="Brannstrom I.O."/>
            <person name="Guillou S."/>
            <person name="Cros-Aarteil S."/>
            <person name="Calhoun S."/>
            <person name="Haridas S."/>
            <person name="Kuo A."/>
            <person name="Mondo S."/>
            <person name="Pangilinan J."/>
            <person name="Riley R."/>
            <person name="Labutti K."/>
            <person name="Andreopoulos B."/>
            <person name="Lipzen A."/>
            <person name="Chen C."/>
            <person name="Yanf M."/>
            <person name="Daum C."/>
            <person name="Ng V."/>
            <person name="Clum A."/>
            <person name="Ohm R."/>
            <person name="Martin F."/>
            <person name="Silar P."/>
            <person name="Natvig D."/>
            <person name="Lalanne C."/>
            <person name="Gautier V."/>
            <person name="Ament-Velasquez S.L."/>
            <person name="Kruys A."/>
            <person name="Hutchinson M.I."/>
            <person name="Powell A.J."/>
            <person name="Barry K."/>
            <person name="Miller A.N."/>
            <person name="Grigoriev I.V."/>
            <person name="Debuchy R."/>
            <person name="Gladieux P."/>
            <person name="Thoren M.H."/>
            <person name="Johannesson H."/>
        </authorList>
    </citation>
    <scope>NUCLEOTIDE SEQUENCE</scope>
    <source>
        <strain evidence="13">PSN309</strain>
    </source>
</reference>
<dbReference type="Pfam" id="PF07557">
    <property type="entry name" value="Shugoshin_C"/>
    <property type="match status" value="1"/>
</dbReference>
<feature type="compositionally biased region" description="Low complexity" evidence="10">
    <location>
        <begin position="119"/>
        <end position="128"/>
    </location>
</feature>
<evidence type="ECO:0000256" key="3">
    <source>
        <dbReference type="ARBA" id="ARBA00022454"/>
    </source>
</evidence>
<dbReference type="Proteomes" id="UP001302126">
    <property type="component" value="Unassembled WGS sequence"/>
</dbReference>